<comment type="caution">
    <text evidence="2">The sequence shown here is derived from an EMBL/GenBank/DDBJ whole genome shotgun (WGS) entry which is preliminary data.</text>
</comment>
<accession>A0A8T1SVH7</accession>
<proteinExistence type="predicted"/>
<dbReference type="InterPro" id="IPR050863">
    <property type="entry name" value="CenT-Element_Derived"/>
</dbReference>
<gene>
    <name evidence="2" type="ORF">G0U57_020387</name>
</gene>
<organism evidence="2 3">
    <name type="scientific">Chelydra serpentina</name>
    <name type="common">Snapping turtle</name>
    <name type="synonym">Testudo serpentina</name>
    <dbReference type="NCBI Taxonomy" id="8475"/>
    <lineage>
        <taxon>Eukaryota</taxon>
        <taxon>Metazoa</taxon>
        <taxon>Chordata</taxon>
        <taxon>Craniata</taxon>
        <taxon>Vertebrata</taxon>
        <taxon>Euteleostomi</taxon>
        <taxon>Archelosauria</taxon>
        <taxon>Testudinata</taxon>
        <taxon>Testudines</taxon>
        <taxon>Cryptodira</taxon>
        <taxon>Durocryptodira</taxon>
        <taxon>Americhelydia</taxon>
        <taxon>Chelydroidea</taxon>
        <taxon>Chelydridae</taxon>
        <taxon>Chelydra</taxon>
    </lineage>
</organism>
<dbReference type="GO" id="GO:0003677">
    <property type="term" value="F:DNA binding"/>
    <property type="evidence" value="ECO:0007669"/>
    <property type="project" value="TreeGrafter"/>
</dbReference>
<sequence length="193" mass="22782">MLPDKTLAARTDERKKEEYKQAKDHLAFTQNNKVTGKHKLKPLCIGKSRMPRCFHQVNVNCLSFLYKNSKNYWMTGEIFEQWFFTEFVPSVRKHLRAKRLEEKAILLLDNCPAHPPAERLKTRDSKIQVEYLPKNTTSKIQPLDQGVIAIFKQHYRRNLVRKLTIKDFFYIGGDSWNLLCAETINHCWMVGLR</sequence>
<evidence type="ECO:0000259" key="1">
    <source>
        <dbReference type="Pfam" id="PF03184"/>
    </source>
</evidence>
<dbReference type="Proteomes" id="UP000765507">
    <property type="component" value="Unassembled WGS sequence"/>
</dbReference>
<dbReference type="EMBL" id="JAHGAV010000085">
    <property type="protein sequence ID" value="KAG6932919.1"/>
    <property type="molecule type" value="Genomic_DNA"/>
</dbReference>
<keyword evidence="3" id="KW-1185">Reference proteome</keyword>
<protein>
    <submittedName>
        <fullName evidence="2">Tigger transposable element derived 2</fullName>
    </submittedName>
</protein>
<dbReference type="Gene3D" id="3.30.420.10">
    <property type="entry name" value="Ribonuclease H-like superfamily/Ribonuclease H"/>
    <property type="match status" value="1"/>
</dbReference>
<name>A0A8T1SVH7_CHESE</name>
<dbReference type="InterPro" id="IPR036397">
    <property type="entry name" value="RNaseH_sf"/>
</dbReference>
<dbReference type="InterPro" id="IPR004875">
    <property type="entry name" value="DDE_SF_endonuclease_dom"/>
</dbReference>
<evidence type="ECO:0000313" key="3">
    <source>
        <dbReference type="Proteomes" id="UP000765507"/>
    </source>
</evidence>
<reference evidence="2 3" key="1">
    <citation type="journal article" date="2020" name="G3 (Bethesda)">
        <title>Draft Genome of the Common Snapping Turtle, Chelydra serpentina, a Model for Phenotypic Plasticity in Reptiles.</title>
        <authorList>
            <person name="Das D."/>
            <person name="Singh S.K."/>
            <person name="Bierstedt J."/>
            <person name="Erickson A."/>
            <person name="Galli G.L.J."/>
            <person name="Crossley D.A. 2nd"/>
            <person name="Rhen T."/>
        </authorList>
    </citation>
    <scope>NUCLEOTIDE SEQUENCE [LARGE SCALE GENOMIC DNA]</scope>
    <source>
        <strain evidence="2">KW</strain>
    </source>
</reference>
<dbReference type="PANTHER" id="PTHR19303">
    <property type="entry name" value="TRANSPOSON"/>
    <property type="match status" value="1"/>
</dbReference>
<dbReference type="OrthoDB" id="125347at2759"/>
<feature type="domain" description="DDE-1" evidence="1">
    <location>
        <begin position="34"/>
        <end position="164"/>
    </location>
</feature>
<dbReference type="Pfam" id="PF03184">
    <property type="entry name" value="DDE_1"/>
    <property type="match status" value="1"/>
</dbReference>
<dbReference type="AlphaFoldDB" id="A0A8T1SVH7"/>
<dbReference type="GO" id="GO:0005634">
    <property type="term" value="C:nucleus"/>
    <property type="evidence" value="ECO:0007669"/>
    <property type="project" value="TreeGrafter"/>
</dbReference>
<dbReference type="PANTHER" id="PTHR19303:SF73">
    <property type="entry name" value="PROTEIN PDC2"/>
    <property type="match status" value="1"/>
</dbReference>
<evidence type="ECO:0000313" key="2">
    <source>
        <dbReference type="EMBL" id="KAG6932919.1"/>
    </source>
</evidence>